<dbReference type="AlphaFoldDB" id="A0A7S1AIN6"/>
<evidence type="ECO:0000256" key="1">
    <source>
        <dbReference type="SAM" id="MobiDB-lite"/>
    </source>
</evidence>
<dbReference type="SUPFAM" id="SSF50249">
    <property type="entry name" value="Nucleic acid-binding proteins"/>
    <property type="match status" value="1"/>
</dbReference>
<dbReference type="PROSITE" id="PS51857">
    <property type="entry name" value="CSD_2"/>
    <property type="match status" value="1"/>
</dbReference>
<dbReference type="Pfam" id="PF00313">
    <property type="entry name" value="CSD"/>
    <property type="match status" value="1"/>
</dbReference>
<feature type="region of interest" description="Disordered" evidence="1">
    <location>
        <begin position="63"/>
        <end position="127"/>
    </location>
</feature>
<sequence length="127" mass="14824">MPQPKDKGVVNTWNTDKQFGFVSCDNAREDLFLHAENVPNMKLREEIKTRGFSRGDRIRFDIEPPVTGRGKMVAMNVEMDKGQGRSASRGGRSRSRRRSDDRNRSRRSRGRSDSRSRGRDRSRERRR</sequence>
<name>A0A7S1AIN6_NOCSC</name>
<feature type="compositionally biased region" description="Basic and acidic residues" evidence="1">
    <location>
        <begin position="110"/>
        <end position="127"/>
    </location>
</feature>
<feature type="domain" description="CSD" evidence="2">
    <location>
        <begin position="5"/>
        <end position="79"/>
    </location>
</feature>
<proteinExistence type="predicted"/>
<protein>
    <recommendedName>
        <fullName evidence="2">CSD domain-containing protein</fullName>
    </recommendedName>
</protein>
<dbReference type="GO" id="GO:0003676">
    <property type="term" value="F:nucleic acid binding"/>
    <property type="evidence" value="ECO:0007669"/>
    <property type="project" value="InterPro"/>
</dbReference>
<evidence type="ECO:0000259" key="2">
    <source>
        <dbReference type="PROSITE" id="PS51857"/>
    </source>
</evidence>
<dbReference type="Gene3D" id="2.40.50.140">
    <property type="entry name" value="Nucleic acid-binding proteins"/>
    <property type="match status" value="1"/>
</dbReference>
<reference evidence="3" key="1">
    <citation type="submission" date="2021-01" db="EMBL/GenBank/DDBJ databases">
        <authorList>
            <person name="Corre E."/>
            <person name="Pelletier E."/>
            <person name="Niang G."/>
            <person name="Scheremetjew M."/>
            <person name="Finn R."/>
            <person name="Kale V."/>
            <person name="Holt S."/>
            <person name="Cochrane G."/>
            <person name="Meng A."/>
            <person name="Brown T."/>
            <person name="Cohen L."/>
        </authorList>
    </citation>
    <scope>NUCLEOTIDE SEQUENCE</scope>
</reference>
<dbReference type="EMBL" id="HBFQ01042197">
    <property type="protein sequence ID" value="CAD8855494.1"/>
    <property type="molecule type" value="Transcribed_RNA"/>
</dbReference>
<accession>A0A7S1AIN6</accession>
<organism evidence="3">
    <name type="scientific">Noctiluca scintillans</name>
    <name type="common">Sea sparkle</name>
    <name type="synonym">Red tide dinoflagellate</name>
    <dbReference type="NCBI Taxonomy" id="2966"/>
    <lineage>
        <taxon>Eukaryota</taxon>
        <taxon>Sar</taxon>
        <taxon>Alveolata</taxon>
        <taxon>Dinophyceae</taxon>
        <taxon>Noctilucales</taxon>
        <taxon>Noctilucaceae</taxon>
        <taxon>Noctiluca</taxon>
    </lineage>
</organism>
<evidence type="ECO:0000313" key="3">
    <source>
        <dbReference type="EMBL" id="CAD8855494.1"/>
    </source>
</evidence>
<dbReference type="InterPro" id="IPR012340">
    <property type="entry name" value="NA-bd_OB-fold"/>
</dbReference>
<dbReference type="InterPro" id="IPR002059">
    <property type="entry name" value="CSP_DNA-bd"/>
</dbReference>
<gene>
    <name evidence="3" type="ORF">NSCI0253_LOCUS29846</name>
</gene>